<accession>F4QL86</accession>
<dbReference type="Proteomes" id="UP000006512">
    <property type="component" value="Unassembled WGS sequence"/>
</dbReference>
<reference evidence="3" key="1">
    <citation type="submission" date="2011-03" db="EMBL/GenBank/DDBJ databases">
        <title>Draft genome sequence of Brevundimonas diminuta.</title>
        <authorList>
            <person name="Brown P.J.B."/>
            <person name="Buechlein A."/>
            <person name="Hemmerich C."/>
            <person name="Brun Y.V."/>
        </authorList>
    </citation>
    <scope>NUCLEOTIDE SEQUENCE [LARGE SCALE GENOMIC DNA]</scope>
    <source>
        <strain evidence="3">C19</strain>
    </source>
</reference>
<dbReference type="OrthoDB" id="7869924at2"/>
<dbReference type="RefSeq" id="WP_006272658.1">
    <property type="nucleotide sequence ID" value="NZ_GL883077.1"/>
</dbReference>
<dbReference type="AlphaFoldDB" id="F4QL86"/>
<keyword evidence="3" id="KW-1185">Reference proteome</keyword>
<dbReference type="STRING" id="715226.ABI_19010"/>
<dbReference type="eggNOG" id="COG5481">
    <property type="taxonomic scope" value="Bacteria"/>
</dbReference>
<protein>
    <recommendedName>
        <fullName evidence="4">DUF465 domain-containing protein</fullName>
    </recommendedName>
</protein>
<gene>
    <name evidence="2" type="ORF">ABI_19010</name>
</gene>
<dbReference type="InterPro" id="IPR007420">
    <property type="entry name" value="DUF465"/>
</dbReference>
<proteinExistence type="predicted"/>
<dbReference type="HOGENOM" id="CLU_1933689_0_0_5"/>
<organism evidence="2 3">
    <name type="scientific">Asticcacaulis biprosthecium C19</name>
    <dbReference type="NCBI Taxonomy" id="715226"/>
    <lineage>
        <taxon>Bacteria</taxon>
        <taxon>Pseudomonadati</taxon>
        <taxon>Pseudomonadota</taxon>
        <taxon>Alphaproteobacteria</taxon>
        <taxon>Caulobacterales</taxon>
        <taxon>Caulobacteraceae</taxon>
        <taxon>Asticcacaulis</taxon>
    </lineage>
</organism>
<evidence type="ECO:0000256" key="1">
    <source>
        <dbReference type="SAM" id="Coils"/>
    </source>
</evidence>
<feature type="coiled-coil region" evidence="1">
    <location>
        <begin position="75"/>
        <end position="123"/>
    </location>
</feature>
<evidence type="ECO:0000313" key="2">
    <source>
        <dbReference type="EMBL" id="EGF93461.1"/>
    </source>
</evidence>
<evidence type="ECO:0000313" key="3">
    <source>
        <dbReference type="Proteomes" id="UP000006512"/>
    </source>
</evidence>
<keyword evidence="1" id="KW-0175">Coiled coil</keyword>
<dbReference type="InterPro" id="IPR038444">
    <property type="entry name" value="DUF465_sf"/>
</dbReference>
<sequence>MHDDTNIRSLRGGDGLHLVKTDGDAARGDVERRVAQRQDGETHLELVPDIQSDDLQPTVRELPISAETVAWRGELALLRQEHKDLDDAILALETMPLPDQILIARMKRKKLAVRDRMTTLEDKIRPDIIA</sequence>
<evidence type="ECO:0008006" key="4">
    <source>
        <dbReference type="Google" id="ProtNLM"/>
    </source>
</evidence>
<name>F4QL86_9CAUL</name>
<dbReference type="Gene3D" id="6.10.280.50">
    <property type="match status" value="1"/>
</dbReference>
<dbReference type="EMBL" id="GL883077">
    <property type="protein sequence ID" value="EGF93461.1"/>
    <property type="molecule type" value="Genomic_DNA"/>
</dbReference>
<dbReference type="Pfam" id="PF04325">
    <property type="entry name" value="DUF465"/>
    <property type="match status" value="1"/>
</dbReference>